<evidence type="ECO:0008006" key="3">
    <source>
        <dbReference type="Google" id="ProtNLM"/>
    </source>
</evidence>
<dbReference type="RefSeq" id="WP_281000350.1">
    <property type="nucleotide sequence ID" value="NZ_CP069362.1"/>
</dbReference>
<dbReference type="Gene3D" id="3.40.50.11980">
    <property type="match status" value="1"/>
</dbReference>
<sequence>MSFGKILKIIEEKDFLEHKRKIKKEVLKVNKWLLNPRELNKRKMLSVFRFLSKNAERKILNKHLNDLQFLLIHIVEKPKENRIKDLKKYYGLLDEDVEMIKFLMYPKKFPPGGYEGKLKKYGIELYTPKVIFKRLPFKDYIDLYALMTYIPLDEKNPFIQNLLDEILKIDPLEDKKSYFKKVIEIYKSLSDFEKHLLNMQLKNFSYYHYKLLNTDSVKGLVIDGSNVVRYENRNSLQFLIEMFDNMYFGKIAFFPIHIVFDNNIEFFLNEEDKKVLKTLSEKRRVYFNSPADEMIVYIANKFGYYILSNDKFKEYDVDPKKLLKIEDFKFDN</sequence>
<proteinExistence type="predicted"/>
<reference evidence="1 2" key="1">
    <citation type="submission" date="2021-02" db="EMBL/GenBank/DDBJ databases">
        <title>Characterization of Marinitoga sp. nov. str. BP5-C20A.</title>
        <authorList>
            <person name="Erauso G."/>
            <person name="Postec A."/>
        </authorList>
    </citation>
    <scope>NUCLEOTIDE SEQUENCE [LARGE SCALE GENOMIC DNA]</scope>
    <source>
        <strain evidence="1 2">BP5-C20A</strain>
    </source>
</reference>
<evidence type="ECO:0000313" key="2">
    <source>
        <dbReference type="Proteomes" id="UP001232493"/>
    </source>
</evidence>
<gene>
    <name evidence="1" type="ORF">JRV97_03840</name>
</gene>
<protein>
    <recommendedName>
        <fullName evidence="3">RNase NYN domain-containing protein</fullName>
    </recommendedName>
</protein>
<dbReference type="EMBL" id="CP069362">
    <property type="protein sequence ID" value="WGS65694.1"/>
    <property type="molecule type" value="Genomic_DNA"/>
</dbReference>
<dbReference type="Proteomes" id="UP001232493">
    <property type="component" value="Chromosome"/>
</dbReference>
<organism evidence="1 2">
    <name type="scientific">Marinitoga aeolica</name>
    <dbReference type="NCBI Taxonomy" id="2809031"/>
    <lineage>
        <taxon>Bacteria</taxon>
        <taxon>Thermotogati</taxon>
        <taxon>Thermotogota</taxon>
        <taxon>Thermotogae</taxon>
        <taxon>Petrotogales</taxon>
        <taxon>Petrotogaceae</taxon>
        <taxon>Marinitoga</taxon>
    </lineage>
</organism>
<name>A0ABY8PSW4_9BACT</name>
<accession>A0ABY8PSW4</accession>
<evidence type="ECO:0000313" key="1">
    <source>
        <dbReference type="EMBL" id="WGS65694.1"/>
    </source>
</evidence>
<keyword evidence="2" id="KW-1185">Reference proteome</keyword>